<dbReference type="InterPro" id="IPR003961">
    <property type="entry name" value="FN3_dom"/>
</dbReference>
<dbReference type="AlphaFoldDB" id="A0A0H4PG76"/>
<dbReference type="PATRIC" id="fig|320787.5.peg.2893"/>
<dbReference type="OrthoDB" id="1523346at2"/>
<dbReference type="PROSITE" id="PS51257">
    <property type="entry name" value="PROKAR_LIPOPROTEIN"/>
    <property type="match status" value="1"/>
</dbReference>
<dbReference type="PANTHER" id="PTHR42754:SF1">
    <property type="entry name" value="LIPOPROTEIN"/>
    <property type="match status" value="1"/>
</dbReference>
<dbReference type="RefSeq" id="WP_048642330.1">
    <property type="nucleotide sequence ID" value="NZ_CP012040.1"/>
</dbReference>
<dbReference type="InterPro" id="IPR011047">
    <property type="entry name" value="Quinoprotein_ADH-like_sf"/>
</dbReference>
<name>A0A0H4PG76_9BACT</name>
<dbReference type="EMBL" id="CP012040">
    <property type="protein sequence ID" value="AKP52055.1"/>
    <property type="molecule type" value="Genomic_DNA"/>
</dbReference>
<evidence type="ECO:0000313" key="2">
    <source>
        <dbReference type="Proteomes" id="UP000036520"/>
    </source>
</evidence>
<keyword evidence="2" id="KW-1185">Reference proteome</keyword>
<evidence type="ECO:0008006" key="3">
    <source>
        <dbReference type="Google" id="ProtNLM"/>
    </source>
</evidence>
<dbReference type="SUPFAM" id="SSF49265">
    <property type="entry name" value="Fibronectin type III"/>
    <property type="match status" value="1"/>
</dbReference>
<dbReference type="KEGG" id="camu:CA2015_2645"/>
<dbReference type="InterPro" id="IPR036116">
    <property type="entry name" value="FN3_sf"/>
</dbReference>
<dbReference type="Proteomes" id="UP000036520">
    <property type="component" value="Chromosome"/>
</dbReference>
<sequence>MKNNFLVLALLAIFCSCEGISEDDQIPISPDEKSDINLPPEKFIVSVDSVTYDKAFLSWEESIDPEGFRNQYTIFLGDSILSENQVDTGLVIDRLNGLTNYTGKVLAKDPQGNTYSVNFEFITKRDYQTFLKYLNFSMDQECVSGFIQNLIKAPDGNYLAIGKSSENGSNYFNFVAKIDPFGNPIWMKSYPYENGDYWEIQAFLTKTGLLIMSNHHVIKLDKNGNEIWVKAIELFNRGIGGVEIKDIVEGAKEEIFLIGDLNSEKVDVIKQGVLMKLSPDGEIVWEKFFETSLRSSFKRIVISRENNLVILGGKETNGCTKQESNSGYCEQIDFWILRLSMSGEIEWEKTYGDSNFDLPQTLIELKNGNIVFGGISISNSQSYSARIFEIRSNGEKIWDHIDPYHYFYSVKETPENGLIAIGMVNAYSYQKKMGLVKFGNNRTVEWRKSYGESMTNVSAKDILVDGDFGFRIAASRENMNAFDCDQKLLFIKADPWGYFEHPSLNE</sequence>
<evidence type="ECO:0000313" key="1">
    <source>
        <dbReference type="EMBL" id="AKP52055.1"/>
    </source>
</evidence>
<accession>A0A0H4PG76</accession>
<dbReference type="CDD" id="cd00063">
    <property type="entry name" value="FN3"/>
    <property type="match status" value="1"/>
</dbReference>
<reference evidence="1 2" key="1">
    <citation type="submission" date="2015-07" db="EMBL/GenBank/DDBJ databases">
        <authorList>
            <person name="Kim K.M."/>
        </authorList>
    </citation>
    <scope>NUCLEOTIDE SEQUENCE [LARGE SCALE GENOMIC DNA]</scope>
    <source>
        <strain evidence="1 2">KCTC 12363</strain>
    </source>
</reference>
<dbReference type="SUPFAM" id="SSF50998">
    <property type="entry name" value="Quinoprotein alcohol dehydrogenase-like"/>
    <property type="match status" value="1"/>
</dbReference>
<protein>
    <recommendedName>
        <fullName evidence="3">Fibronectin type-III domain-containing protein</fullName>
    </recommendedName>
</protein>
<organism evidence="1 2">
    <name type="scientific">Cyclobacterium amurskyense</name>
    <dbReference type="NCBI Taxonomy" id="320787"/>
    <lineage>
        <taxon>Bacteria</taxon>
        <taxon>Pseudomonadati</taxon>
        <taxon>Bacteroidota</taxon>
        <taxon>Cytophagia</taxon>
        <taxon>Cytophagales</taxon>
        <taxon>Cyclobacteriaceae</taxon>
        <taxon>Cyclobacterium</taxon>
    </lineage>
</organism>
<dbReference type="PANTHER" id="PTHR42754">
    <property type="entry name" value="ENDOGLUCANASE"/>
    <property type="match status" value="1"/>
</dbReference>
<gene>
    <name evidence="1" type="ORF">CA2015_2645</name>
</gene>
<proteinExistence type="predicted"/>